<evidence type="ECO:0000313" key="3">
    <source>
        <dbReference type="EMBL" id="CDX01686.1"/>
    </source>
</evidence>
<keyword evidence="1" id="KW-1133">Transmembrane helix</keyword>
<keyword evidence="1" id="KW-0812">Transmembrane</keyword>
<dbReference type="InterPro" id="IPR018711">
    <property type="entry name" value="NAGPA"/>
</dbReference>
<keyword evidence="1" id="KW-0472">Membrane</keyword>
<accession>A0A098B1F0</accession>
<evidence type="ECO:0000256" key="1">
    <source>
        <dbReference type="SAM" id="Phobius"/>
    </source>
</evidence>
<dbReference type="PATRIC" id="fig|49338.4.peg.1937"/>
<dbReference type="EMBL" id="LK996017">
    <property type="protein sequence ID" value="CDX01686.1"/>
    <property type="molecule type" value="Genomic_DNA"/>
</dbReference>
<dbReference type="Pfam" id="PF09992">
    <property type="entry name" value="NAGPA"/>
    <property type="match status" value="1"/>
</dbReference>
<proteinExistence type="predicted"/>
<name>A0A098B1F0_DESHA</name>
<evidence type="ECO:0000259" key="2">
    <source>
        <dbReference type="Pfam" id="PF09992"/>
    </source>
</evidence>
<sequence length="322" mass="35000">MIKKKRRVRWKMIVAFLVFNIIFAGCLVPFVLFWGPFEALKVMAVGAVETSRHPQVVRFFLSEEKISEIMHTYDDHGNQVGGNIDRQTDVEDTSSGIVIEDIQGKNFKGKVMLISDPKRVKLAVTQEIGVAGERLSDMVKHAGAIAGINAGGFYDPDGSGNGAFPDGITVQNGEVVHNNAGNKVVDFIGIDAEGKLIIGPMDVNQVKEKNIQEGVSFYPPLVKNGKPAVSGDGGWGIAPRTGIGQRADGTIIFVVIDGRQPTWSIGATLRDMMNVFLEYDAVEAVNLDGGSSSEMVYNGKIINKLWNIFGERYIPTGFVVTP</sequence>
<dbReference type="AlphaFoldDB" id="A0A098B1F0"/>
<gene>
    <name evidence="3" type="ORF">DPCES_1799</name>
</gene>
<protein>
    <submittedName>
        <fullName evidence="3">Exopolysaccharide biosynthesis protein</fullName>
    </submittedName>
</protein>
<dbReference type="RefSeq" id="WP_208925574.1">
    <property type="nucleotide sequence ID" value="NZ_LK996017.1"/>
</dbReference>
<feature type="transmembrane region" description="Helical" evidence="1">
    <location>
        <begin position="12"/>
        <end position="34"/>
    </location>
</feature>
<reference evidence="3" key="1">
    <citation type="submission" date="2014-07" db="EMBL/GenBank/DDBJ databases">
        <authorList>
            <person name="Hornung V.Bastian."/>
        </authorList>
    </citation>
    <scope>NUCLEOTIDE SEQUENCE</scope>
    <source>
        <strain evidence="3">PCE-S</strain>
    </source>
</reference>
<dbReference type="PROSITE" id="PS51257">
    <property type="entry name" value="PROKAR_LIPOPROTEIN"/>
    <property type="match status" value="1"/>
</dbReference>
<dbReference type="PANTHER" id="PTHR40446:SF2">
    <property type="entry name" value="N-ACETYLGLUCOSAMINE-1-PHOSPHODIESTER ALPHA-N-ACETYLGLUCOSAMINIDASE"/>
    <property type="match status" value="1"/>
</dbReference>
<dbReference type="PANTHER" id="PTHR40446">
    <property type="entry name" value="N-ACETYLGLUCOSAMINE-1-PHOSPHODIESTER ALPHA-N-ACETYLGLUCOSAMINIDASE"/>
    <property type="match status" value="1"/>
</dbReference>
<feature type="domain" description="Phosphodiester glycosidase" evidence="2">
    <location>
        <begin position="143"/>
        <end position="321"/>
    </location>
</feature>
<organism evidence="3">
    <name type="scientific">Desulfitobacterium hafniense</name>
    <name type="common">Desulfitobacterium frappieri</name>
    <dbReference type="NCBI Taxonomy" id="49338"/>
    <lineage>
        <taxon>Bacteria</taxon>
        <taxon>Bacillati</taxon>
        <taxon>Bacillota</taxon>
        <taxon>Clostridia</taxon>
        <taxon>Eubacteriales</taxon>
        <taxon>Desulfitobacteriaceae</taxon>
        <taxon>Desulfitobacterium</taxon>
    </lineage>
</organism>